<reference evidence="1 2" key="1">
    <citation type="submission" date="2017-08" db="EMBL/GenBank/DDBJ databases">
        <title>Infants hospitalized years apart are colonized by the same room-sourced microbial strains.</title>
        <authorList>
            <person name="Brooks B."/>
            <person name="Olm M.R."/>
            <person name="Firek B.A."/>
            <person name="Baker R."/>
            <person name="Thomas B.C."/>
            <person name="Morowitz M.J."/>
            <person name="Banfield J.F."/>
        </authorList>
    </citation>
    <scope>NUCLEOTIDE SEQUENCE [LARGE SCALE GENOMIC DNA]</scope>
    <source>
        <strain evidence="1">S2_018_000_R2_104</strain>
    </source>
</reference>
<dbReference type="AlphaFoldDB" id="A0A2W5A383"/>
<dbReference type="EMBL" id="QFNK01000086">
    <property type="protein sequence ID" value="PZO86869.1"/>
    <property type="molecule type" value="Genomic_DNA"/>
</dbReference>
<sequence length="154" mass="15838">PADDTVVSPGAVSKPEIVPAPVVATAAAPTPAPKAAPAIQGKPESSVMGLRIGEHGSKTRIVFDTTARTKPDFKFDVDNAEKVLLVDLPSSVWTGAPSGKPSSPMISAWNAQVTSTGGSVIAVQLKKNARVVGTEYLKPEGKNSGRVVIDIAAE</sequence>
<comment type="caution">
    <text evidence="1">The sequence shown here is derived from an EMBL/GenBank/DDBJ whole genome shotgun (WGS) entry which is preliminary data.</text>
</comment>
<accession>A0A2W5A383</accession>
<proteinExistence type="predicted"/>
<name>A0A2W5A383_9BACT</name>
<organism evidence="1 2">
    <name type="scientific">Micavibrio aeruginosavorus</name>
    <dbReference type="NCBI Taxonomy" id="349221"/>
    <lineage>
        <taxon>Bacteria</taxon>
        <taxon>Pseudomonadati</taxon>
        <taxon>Bdellovibrionota</taxon>
        <taxon>Bdellovibrionia</taxon>
        <taxon>Bdellovibrionales</taxon>
        <taxon>Pseudobdellovibrionaceae</taxon>
        <taxon>Micavibrio</taxon>
    </lineage>
</organism>
<evidence type="ECO:0000313" key="1">
    <source>
        <dbReference type="EMBL" id="PZO86869.1"/>
    </source>
</evidence>
<gene>
    <name evidence="1" type="ORF">DI626_05335</name>
</gene>
<dbReference type="Proteomes" id="UP000249557">
    <property type="component" value="Unassembled WGS sequence"/>
</dbReference>
<feature type="non-terminal residue" evidence="1">
    <location>
        <position position="1"/>
    </location>
</feature>
<evidence type="ECO:0000313" key="2">
    <source>
        <dbReference type="Proteomes" id="UP000249557"/>
    </source>
</evidence>
<evidence type="ECO:0008006" key="3">
    <source>
        <dbReference type="Google" id="ProtNLM"/>
    </source>
</evidence>
<protein>
    <recommendedName>
        <fullName evidence="3">AMIN domain-containing protein</fullName>
    </recommendedName>
</protein>
<dbReference type="Gene3D" id="2.60.40.3500">
    <property type="match status" value="1"/>
</dbReference>